<sequence>MERAKQQAPVAATASADKMAVIRAAMERAAAMKAAQQEADKDKE</sequence>
<accession>A0A447THM8</accession>
<reference evidence="1 2" key="1">
    <citation type="submission" date="2018-12" db="EMBL/GenBank/DDBJ databases">
        <authorList>
            <consortium name="Pathogen Informatics"/>
        </authorList>
    </citation>
    <scope>NUCLEOTIDE SEQUENCE [LARGE SCALE GENOMIC DNA]</scope>
    <source>
        <strain evidence="1 2">NCTC9695</strain>
    </source>
</reference>
<gene>
    <name evidence="1" type="ORF">NCTC9695_04816</name>
</gene>
<proteinExistence type="predicted"/>
<protein>
    <submittedName>
        <fullName evidence="1">Uncharacterized protein</fullName>
    </submittedName>
</protein>
<dbReference type="EMBL" id="LR134182">
    <property type="protein sequence ID" value="VEB44327.1"/>
    <property type="molecule type" value="Genomic_DNA"/>
</dbReference>
<organism evidence="1 2">
    <name type="scientific">Chromobacterium violaceum</name>
    <dbReference type="NCBI Taxonomy" id="536"/>
    <lineage>
        <taxon>Bacteria</taxon>
        <taxon>Pseudomonadati</taxon>
        <taxon>Pseudomonadota</taxon>
        <taxon>Betaproteobacteria</taxon>
        <taxon>Neisseriales</taxon>
        <taxon>Chromobacteriaceae</taxon>
        <taxon>Chromobacterium</taxon>
    </lineage>
</organism>
<name>A0A447THM8_CHRVL</name>
<evidence type="ECO:0000313" key="1">
    <source>
        <dbReference type="EMBL" id="VEB44327.1"/>
    </source>
</evidence>
<dbReference type="AlphaFoldDB" id="A0A447THM8"/>
<evidence type="ECO:0000313" key="2">
    <source>
        <dbReference type="Proteomes" id="UP000275777"/>
    </source>
</evidence>
<dbReference type="Proteomes" id="UP000275777">
    <property type="component" value="Chromosome"/>
</dbReference>